<dbReference type="PRINTS" id="PR00996">
    <property type="entry name" value="CHERMTFRASE"/>
</dbReference>
<feature type="domain" description="CheR-type methyltransferase" evidence="6">
    <location>
        <begin position="20"/>
        <end position="257"/>
    </location>
</feature>
<comment type="catalytic activity">
    <reaction evidence="1">
        <text>L-glutamyl-[protein] + S-adenosyl-L-methionine = [protein]-L-glutamate 5-O-methyl ester + S-adenosyl-L-homocysteine</text>
        <dbReference type="Rhea" id="RHEA:24452"/>
        <dbReference type="Rhea" id="RHEA-COMP:10208"/>
        <dbReference type="Rhea" id="RHEA-COMP:10311"/>
        <dbReference type="ChEBI" id="CHEBI:29973"/>
        <dbReference type="ChEBI" id="CHEBI:57856"/>
        <dbReference type="ChEBI" id="CHEBI:59789"/>
        <dbReference type="ChEBI" id="CHEBI:82795"/>
        <dbReference type="EC" id="2.1.1.80"/>
    </reaction>
</comment>
<sequence>MLAPSAAPAGAEQIPSAQDENAFAAILGVLGERSGVDFRRYRLGTVRRRVLNRMLSARTRTFEDYLRLLRADADEAQHLLSRVTIKVSRFYRNAVTFDVLREQVIAEWAARRCDSPLQILSAGCGRGEEPYTLAMLLEDAGVPGTVEAMDIDSQALTAAAVGLYDEAALDELPPELRQRYLEPEGQRFRVCDPVRRRVGFTRQDITALTAASLQRQYDLVCCRNVLIYLEREMQEHTLSTLLRFIRPGGFLCLGEAEWPMPQFAASLQPLPHKTRIFRLYPGITHS</sequence>
<evidence type="ECO:0000256" key="3">
    <source>
        <dbReference type="ARBA" id="ARBA00022603"/>
    </source>
</evidence>
<evidence type="ECO:0000259" key="6">
    <source>
        <dbReference type="PROSITE" id="PS50123"/>
    </source>
</evidence>
<dbReference type="PANTHER" id="PTHR24422">
    <property type="entry name" value="CHEMOTAXIS PROTEIN METHYLTRANSFERASE"/>
    <property type="match status" value="1"/>
</dbReference>
<dbReference type="InterPro" id="IPR022642">
    <property type="entry name" value="CheR_C"/>
</dbReference>
<evidence type="ECO:0000256" key="4">
    <source>
        <dbReference type="ARBA" id="ARBA00022679"/>
    </source>
</evidence>
<name>A0ABS1WVE2_9GAMM</name>
<dbReference type="Gene3D" id="3.40.50.150">
    <property type="entry name" value="Vaccinia Virus protein VP39"/>
    <property type="match status" value="1"/>
</dbReference>
<protein>
    <recommendedName>
        <fullName evidence="2">protein-glutamate O-methyltransferase</fullName>
        <ecNumber evidence="2">2.1.1.80</ecNumber>
    </recommendedName>
</protein>
<dbReference type="SUPFAM" id="SSF53335">
    <property type="entry name" value="S-adenosyl-L-methionine-dependent methyltransferases"/>
    <property type="match status" value="1"/>
</dbReference>
<dbReference type="InterPro" id="IPR022641">
    <property type="entry name" value="CheR_N"/>
</dbReference>
<dbReference type="EMBL" id="JAEVLS010000002">
    <property type="protein sequence ID" value="MBM0104927.1"/>
    <property type="molecule type" value="Genomic_DNA"/>
</dbReference>
<dbReference type="Proteomes" id="UP000661077">
    <property type="component" value="Unassembled WGS sequence"/>
</dbReference>
<dbReference type="PANTHER" id="PTHR24422:SF10">
    <property type="entry name" value="CHEMOTAXIS PROTEIN METHYLTRANSFERASE 2"/>
    <property type="match status" value="1"/>
</dbReference>
<dbReference type="Gene3D" id="1.10.155.10">
    <property type="entry name" value="Chemotaxis receptor methyltransferase CheR, N-terminal domain"/>
    <property type="match status" value="1"/>
</dbReference>
<evidence type="ECO:0000313" key="7">
    <source>
        <dbReference type="EMBL" id="MBM0104927.1"/>
    </source>
</evidence>
<dbReference type="InterPro" id="IPR050903">
    <property type="entry name" value="Bact_Chemotaxis_MeTrfase"/>
</dbReference>
<dbReference type="SMART" id="SM00138">
    <property type="entry name" value="MeTrc"/>
    <property type="match status" value="1"/>
</dbReference>
<dbReference type="PROSITE" id="PS50123">
    <property type="entry name" value="CHER"/>
    <property type="match status" value="1"/>
</dbReference>
<dbReference type="SUPFAM" id="SSF47757">
    <property type="entry name" value="Chemotaxis receptor methyltransferase CheR, N-terminal domain"/>
    <property type="match status" value="1"/>
</dbReference>
<dbReference type="EC" id="2.1.1.80" evidence="2"/>
<keyword evidence="3" id="KW-0489">Methyltransferase</keyword>
<evidence type="ECO:0000256" key="2">
    <source>
        <dbReference type="ARBA" id="ARBA00012534"/>
    </source>
</evidence>
<dbReference type="Pfam" id="PF03705">
    <property type="entry name" value="CheR_N"/>
    <property type="match status" value="1"/>
</dbReference>
<dbReference type="InterPro" id="IPR036804">
    <property type="entry name" value="CheR_N_sf"/>
</dbReference>
<dbReference type="InterPro" id="IPR029063">
    <property type="entry name" value="SAM-dependent_MTases_sf"/>
</dbReference>
<dbReference type="InterPro" id="IPR000780">
    <property type="entry name" value="CheR_MeTrfase"/>
</dbReference>
<dbReference type="Pfam" id="PF01739">
    <property type="entry name" value="CheR"/>
    <property type="match status" value="1"/>
</dbReference>
<proteinExistence type="predicted"/>
<keyword evidence="4" id="KW-0808">Transferase</keyword>
<reference evidence="7 8" key="1">
    <citation type="journal article" date="2021" name="Int. J. Syst. Evol. Microbiol.">
        <title>Steroidobacter gossypii sp. nov., isolated from soil of cotton cropping field.</title>
        <authorList>
            <person name="Huang R."/>
            <person name="Yang S."/>
            <person name="Zhen C."/>
            <person name="Liu W."/>
        </authorList>
    </citation>
    <scope>NUCLEOTIDE SEQUENCE [LARGE SCALE GENOMIC DNA]</scope>
    <source>
        <strain evidence="7 8">S1-65</strain>
    </source>
</reference>
<evidence type="ECO:0000313" key="8">
    <source>
        <dbReference type="Proteomes" id="UP000661077"/>
    </source>
</evidence>
<gene>
    <name evidence="7" type="ORF">JM946_09210</name>
</gene>
<keyword evidence="8" id="KW-1185">Reference proteome</keyword>
<organism evidence="7 8">
    <name type="scientific">Steroidobacter gossypii</name>
    <dbReference type="NCBI Taxonomy" id="2805490"/>
    <lineage>
        <taxon>Bacteria</taxon>
        <taxon>Pseudomonadati</taxon>
        <taxon>Pseudomonadota</taxon>
        <taxon>Gammaproteobacteria</taxon>
        <taxon>Steroidobacterales</taxon>
        <taxon>Steroidobacteraceae</taxon>
        <taxon>Steroidobacter</taxon>
    </lineage>
</organism>
<evidence type="ECO:0000256" key="1">
    <source>
        <dbReference type="ARBA" id="ARBA00001541"/>
    </source>
</evidence>
<comment type="caution">
    <text evidence="7">The sequence shown here is derived from an EMBL/GenBank/DDBJ whole genome shotgun (WGS) entry which is preliminary data.</text>
</comment>
<keyword evidence="5" id="KW-0949">S-adenosyl-L-methionine</keyword>
<evidence type="ECO:0000256" key="5">
    <source>
        <dbReference type="ARBA" id="ARBA00022691"/>
    </source>
</evidence>
<dbReference type="RefSeq" id="WP_203166996.1">
    <property type="nucleotide sequence ID" value="NZ_JAEVLS010000002.1"/>
</dbReference>
<accession>A0ABS1WVE2</accession>